<keyword evidence="3" id="KW-1185">Reference proteome</keyword>
<dbReference type="Pfam" id="PF00583">
    <property type="entry name" value="Acetyltransf_1"/>
    <property type="match status" value="1"/>
</dbReference>
<evidence type="ECO:0000313" key="3">
    <source>
        <dbReference type="Proteomes" id="UP000224915"/>
    </source>
</evidence>
<dbReference type="SUPFAM" id="SSF55729">
    <property type="entry name" value="Acyl-CoA N-acyltransferases (Nat)"/>
    <property type="match status" value="1"/>
</dbReference>
<dbReference type="InterPro" id="IPR016181">
    <property type="entry name" value="Acyl_CoA_acyltransferase"/>
</dbReference>
<comment type="caution">
    <text evidence="2">The sequence shown here is derived from an EMBL/GenBank/DDBJ whole genome shotgun (WGS) entry which is preliminary data.</text>
</comment>
<dbReference type="PANTHER" id="PTHR13170:SF16">
    <property type="entry name" value="PROTEIN O-GLCNACASE"/>
    <property type="match status" value="1"/>
</dbReference>
<reference evidence="2 3" key="1">
    <citation type="submission" date="2017-10" db="EMBL/GenBank/DDBJ databases">
        <title>Sequencing the genomes of 1000 actinobacteria strains.</title>
        <authorList>
            <person name="Klenk H.-P."/>
        </authorList>
    </citation>
    <scope>NUCLEOTIDE SEQUENCE [LARGE SCALE GENOMIC DNA]</scope>
    <source>
        <strain evidence="2 3">DSM 21801</strain>
    </source>
</reference>
<dbReference type="PROSITE" id="PS51186">
    <property type="entry name" value="GNAT"/>
    <property type="match status" value="1"/>
</dbReference>
<protein>
    <submittedName>
        <fullName evidence="2">Acetyltransferase (GNAT) family protein</fullName>
    </submittedName>
</protein>
<accession>A0A2A9D2T3</accession>
<dbReference type="InterPro" id="IPR051822">
    <property type="entry name" value="Glycosyl_Hydrolase_84"/>
</dbReference>
<organism evidence="2 3">
    <name type="scientific">Serinibacter salmoneus</name>
    <dbReference type="NCBI Taxonomy" id="556530"/>
    <lineage>
        <taxon>Bacteria</taxon>
        <taxon>Bacillati</taxon>
        <taxon>Actinomycetota</taxon>
        <taxon>Actinomycetes</taxon>
        <taxon>Micrococcales</taxon>
        <taxon>Beutenbergiaceae</taxon>
        <taxon>Serinibacter</taxon>
    </lineage>
</organism>
<dbReference type="PANTHER" id="PTHR13170">
    <property type="entry name" value="O-GLCNACASE"/>
    <property type="match status" value="1"/>
</dbReference>
<dbReference type="EMBL" id="PDJD01000001">
    <property type="protein sequence ID" value="PFG20555.1"/>
    <property type="molecule type" value="Genomic_DNA"/>
</dbReference>
<dbReference type="OrthoDB" id="8593648at2"/>
<proteinExistence type="predicted"/>
<dbReference type="InterPro" id="IPR000182">
    <property type="entry name" value="GNAT_dom"/>
</dbReference>
<feature type="domain" description="N-acetyltransferase" evidence="1">
    <location>
        <begin position="16"/>
        <end position="201"/>
    </location>
</feature>
<evidence type="ECO:0000259" key="1">
    <source>
        <dbReference type="PROSITE" id="PS51186"/>
    </source>
</evidence>
<dbReference type="RefSeq" id="WP_098469507.1">
    <property type="nucleotide sequence ID" value="NZ_PDJD01000001.1"/>
</dbReference>
<dbReference type="Gene3D" id="3.40.630.30">
    <property type="match status" value="1"/>
</dbReference>
<name>A0A2A9D2T3_9MICO</name>
<dbReference type="GO" id="GO:0016747">
    <property type="term" value="F:acyltransferase activity, transferring groups other than amino-acyl groups"/>
    <property type="evidence" value="ECO:0007669"/>
    <property type="project" value="InterPro"/>
</dbReference>
<dbReference type="AlphaFoldDB" id="A0A2A9D2T3"/>
<evidence type="ECO:0000313" key="2">
    <source>
        <dbReference type="EMBL" id="PFG20555.1"/>
    </source>
</evidence>
<gene>
    <name evidence="2" type="ORF">ATL40_2159</name>
</gene>
<sequence>MSAVRPYRPTDDRALARICVLTGDSGGDATGVFDDDLLPELFLLPYLERHPDLAFVLADEEDTPIGYIVGTDDTAAFEAWFAGSWWSQRGATRWPRPAPVRTRSDAMVAYGYSRGQGGADDGVAPVGYPAHLHIDLLPRAQGGGWGRVLIGVLADALRARGCEGLHASASRANPGALAFYPRVGFVPVGGDDAATFGLTLR</sequence>
<dbReference type="Proteomes" id="UP000224915">
    <property type="component" value="Unassembled WGS sequence"/>
</dbReference>
<keyword evidence="2" id="KW-0808">Transferase</keyword>